<sequence length="285" mass="31245">MAKIRMYLRKETGGQEFMDRHCAYAQEASRAGITRLMSIDGDMALFAPAADLAAPYAEDLVSACVFTSQFLIVNRLDALHAYCNYMSNYFTQNVSTLVALAGLVGRSPEHYLHISDMELLQLFLTQTPAAAVSRRILCPEAPGVQRCDVSYAGCLLSSQGQAVESFFKLRTNQSWMSDPWVACANLSGMSSLVDWRADSRGVPVPIHRATGECLPVLHFQGGCKSFIPVFVEYYRELVREAFRGRLGQAGAAGGEGAAGGGQRRRLRAGELSDGLEWVEEWLGVT</sequence>
<proteinExistence type="predicted"/>
<reference evidence="1 2" key="1">
    <citation type="journal article" date="2023" name="Commun. Biol.">
        <title>Reorganization of the ancestral sex-determining regions during the evolution of trioecy in Pleodorina starrii.</title>
        <authorList>
            <person name="Takahashi K."/>
            <person name="Suzuki S."/>
            <person name="Kawai-Toyooka H."/>
            <person name="Yamamoto K."/>
            <person name="Hamaji T."/>
            <person name="Ootsuki R."/>
            <person name="Yamaguchi H."/>
            <person name="Kawachi M."/>
            <person name="Higashiyama T."/>
            <person name="Nozaki H."/>
        </authorList>
    </citation>
    <scope>NUCLEOTIDE SEQUENCE [LARGE SCALE GENOMIC DNA]</scope>
    <source>
        <strain evidence="1 2">NIES-4479</strain>
    </source>
</reference>
<keyword evidence="2" id="KW-1185">Reference proteome</keyword>
<dbReference type="EMBL" id="BRXU01000035">
    <property type="protein sequence ID" value="GLC60499.1"/>
    <property type="molecule type" value="Genomic_DNA"/>
</dbReference>
<evidence type="ECO:0000313" key="2">
    <source>
        <dbReference type="Proteomes" id="UP001165080"/>
    </source>
</evidence>
<accession>A0A9W6BYF9</accession>
<evidence type="ECO:0000313" key="1">
    <source>
        <dbReference type="EMBL" id="GLC60499.1"/>
    </source>
</evidence>
<organism evidence="1 2">
    <name type="scientific">Pleodorina starrii</name>
    <dbReference type="NCBI Taxonomy" id="330485"/>
    <lineage>
        <taxon>Eukaryota</taxon>
        <taxon>Viridiplantae</taxon>
        <taxon>Chlorophyta</taxon>
        <taxon>core chlorophytes</taxon>
        <taxon>Chlorophyceae</taxon>
        <taxon>CS clade</taxon>
        <taxon>Chlamydomonadales</taxon>
        <taxon>Volvocaceae</taxon>
        <taxon>Pleodorina</taxon>
    </lineage>
</organism>
<comment type="caution">
    <text evidence="1">The sequence shown here is derived from an EMBL/GenBank/DDBJ whole genome shotgun (WGS) entry which is preliminary data.</text>
</comment>
<protein>
    <submittedName>
        <fullName evidence="1">Uncharacterized protein</fullName>
    </submittedName>
</protein>
<dbReference type="Proteomes" id="UP001165080">
    <property type="component" value="Unassembled WGS sequence"/>
</dbReference>
<name>A0A9W6BYF9_9CHLO</name>
<gene>
    <name evidence="1" type="primary">PLEST010792</name>
    <name evidence="1" type="ORF">PLESTB_001620500</name>
</gene>
<dbReference type="AlphaFoldDB" id="A0A9W6BYF9"/>
<dbReference type="OrthoDB" id="555459at2759"/>